<feature type="region of interest" description="Disordered" evidence="1">
    <location>
        <begin position="34"/>
        <end position="58"/>
    </location>
</feature>
<feature type="signal peptide" evidence="2">
    <location>
        <begin position="1"/>
        <end position="22"/>
    </location>
</feature>
<name>A0ABZ0SY49_9STRE</name>
<keyword evidence="2" id="KW-0732">Signal</keyword>
<reference evidence="3 4" key="1">
    <citation type="submission" date="2023-11" db="EMBL/GenBank/DDBJ databases">
        <title>Description of Streptococcus dentalis sp. nov., Streptococcus gingivalis sp. nov., Streptococcus lingualis sp. nov. isolated from human oral cavity.</title>
        <authorList>
            <person name="Choi Y.S."/>
            <person name="Goo B.J."/>
            <person name="Bae J.W."/>
        </authorList>
    </citation>
    <scope>NUCLEOTIDE SEQUENCE [LARGE SCALE GENOMIC DNA]</scope>
    <source>
        <strain evidence="3 4">S5</strain>
    </source>
</reference>
<dbReference type="Proteomes" id="UP001327056">
    <property type="component" value="Chromosome"/>
</dbReference>
<evidence type="ECO:0000313" key="4">
    <source>
        <dbReference type="Proteomes" id="UP001327056"/>
    </source>
</evidence>
<feature type="compositionally biased region" description="Polar residues" evidence="1">
    <location>
        <begin position="43"/>
        <end position="58"/>
    </location>
</feature>
<dbReference type="EMBL" id="CP139419">
    <property type="protein sequence ID" value="WPS47688.1"/>
    <property type="molecule type" value="Genomic_DNA"/>
</dbReference>
<keyword evidence="4" id="KW-1185">Reference proteome</keyword>
<evidence type="ECO:0000256" key="2">
    <source>
        <dbReference type="SAM" id="SignalP"/>
    </source>
</evidence>
<evidence type="ECO:0000313" key="3">
    <source>
        <dbReference type="EMBL" id="WPS47688.1"/>
    </source>
</evidence>
<feature type="chain" id="PRO_5046920805" description="Lipoprotein" evidence="2">
    <location>
        <begin position="23"/>
        <end position="324"/>
    </location>
</feature>
<organism evidence="3 4">
    <name type="scientific">Streptococcus lingualis</name>
    <dbReference type="NCBI Taxonomy" id="3098076"/>
    <lineage>
        <taxon>Bacteria</taxon>
        <taxon>Bacillati</taxon>
        <taxon>Bacillota</taxon>
        <taxon>Bacilli</taxon>
        <taxon>Lactobacillales</taxon>
        <taxon>Streptococcaceae</taxon>
        <taxon>Streptococcus</taxon>
    </lineage>
</organism>
<evidence type="ECO:0000256" key="1">
    <source>
        <dbReference type="SAM" id="MobiDB-lite"/>
    </source>
</evidence>
<gene>
    <name evidence="3" type="ORF">SM123_04175</name>
</gene>
<accession>A0ABZ0SY49</accession>
<dbReference type="RefSeq" id="WP_201088051.1">
    <property type="nucleotide sequence ID" value="NZ_CP139419.1"/>
</dbReference>
<protein>
    <recommendedName>
        <fullName evidence="5">Lipoprotein</fullName>
    </recommendedName>
</protein>
<evidence type="ECO:0008006" key="5">
    <source>
        <dbReference type="Google" id="ProtNLM"/>
    </source>
</evidence>
<proteinExistence type="predicted"/>
<sequence length="324" mass="37479">MQNKRKKFLMICAIALCLPLVACQQKTTSSLKEEQARAVASKHPQQGPSKTNEGEASSVVDQYIQSLREAKSTEYSSGFYRKYIAGSISKPADQSRNEIVYREGKIQFDTLTLREIYATGKNDEEDPEKVKENELRIGKPFVVPSEYVVYSPGRGTVYLGEYSQDLFQKGPWKWKWKKATDYKEPEIGRSDVYLKLYEAYKDKFSMTEDNGYLYLKYKGDAKKNIPLFNELIQTMIESKLYSNENNDIQSIKLEIELVAKKEKSETKVEVTPSEARIVIYTKIKDSKKDQSITNEDHFEFGYRDFNKVQEIKPPHQLDMNAIQE</sequence>